<proteinExistence type="predicted"/>
<dbReference type="Proteomes" id="UP000297273">
    <property type="component" value="Unassembled WGS sequence"/>
</dbReference>
<gene>
    <name evidence="2" type="ORF">EHO57_03115</name>
    <name evidence="3" type="ORF">EHQ53_02885</name>
</gene>
<evidence type="ECO:0000313" key="3">
    <source>
        <dbReference type="EMBL" id="TGL43589.1"/>
    </source>
</evidence>
<feature type="transmembrane region" description="Helical" evidence="1">
    <location>
        <begin position="48"/>
        <end position="68"/>
    </location>
</feature>
<evidence type="ECO:0000313" key="5">
    <source>
        <dbReference type="Proteomes" id="UP000297946"/>
    </source>
</evidence>
<organism evidence="2 5">
    <name type="scientific">Leptospira langatensis</name>
    <dbReference type="NCBI Taxonomy" id="2484983"/>
    <lineage>
        <taxon>Bacteria</taxon>
        <taxon>Pseudomonadati</taxon>
        <taxon>Spirochaetota</taxon>
        <taxon>Spirochaetia</taxon>
        <taxon>Leptospirales</taxon>
        <taxon>Leptospiraceae</taxon>
        <taxon>Leptospira</taxon>
    </lineage>
</organism>
<dbReference type="Proteomes" id="UP000297946">
    <property type="component" value="Unassembled WGS sequence"/>
</dbReference>
<comment type="caution">
    <text evidence="2">The sequence shown here is derived from an EMBL/GenBank/DDBJ whole genome shotgun (WGS) entry which is preliminary data.</text>
</comment>
<keyword evidence="1" id="KW-0472">Membrane</keyword>
<evidence type="ECO:0008006" key="6">
    <source>
        <dbReference type="Google" id="ProtNLM"/>
    </source>
</evidence>
<evidence type="ECO:0000256" key="1">
    <source>
        <dbReference type="SAM" id="Phobius"/>
    </source>
</evidence>
<reference evidence="3" key="1">
    <citation type="submission" date="2018-10" db="EMBL/GenBank/DDBJ databases">
        <authorList>
            <person name="Vincent A.T."/>
            <person name="Schiettekatte O."/>
            <person name="Bourhy P."/>
            <person name="Veyrier F.J."/>
            <person name="Picardeau M."/>
        </authorList>
    </citation>
    <scope>NUCLEOTIDE SEQUENCE</scope>
    <source>
        <strain evidence="3">201702690</strain>
    </source>
</reference>
<keyword evidence="1" id="KW-1133">Transmembrane helix</keyword>
<feature type="transmembrane region" description="Helical" evidence="1">
    <location>
        <begin position="20"/>
        <end position="41"/>
    </location>
</feature>
<keyword evidence="1" id="KW-0812">Transmembrane</keyword>
<evidence type="ECO:0000313" key="2">
    <source>
        <dbReference type="EMBL" id="TGK04109.1"/>
    </source>
</evidence>
<accession>A0A5F2A032</accession>
<keyword evidence="4" id="KW-1185">Reference proteome</keyword>
<dbReference type="EMBL" id="RQER01000002">
    <property type="protein sequence ID" value="TGK04109.1"/>
    <property type="molecule type" value="Genomic_DNA"/>
</dbReference>
<dbReference type="RefSeq" id="WP_135642795.1">
    <property type="nucleotide sequence ID" value="NZ_RQER01000002.1"/>
</dbReference>
<reference evidence="4 5" key="2">
    <citation type="journal article" date="2019" name="PLoS Negl. Trop. Dis.">
        <title>Revisiting the worldwide diversity of Leptospira species in the environment.</title>
        <authorList>
            <person name="Vincent A.T."/>
            <person name="Schiettekatte O."/>
            <person name="Bourhy P."/>
            <person name="Veyrier F.J."/>
            <person name="Picardeau M."/>
        </authorList>
    </citation>
    <scope>NUCLEOTIDE SEQUENCE [LARGE SCALE GENOMIC DNA]</scope>
    <source>
        <strain evidence="4">201702690</strain>
        <strain evidence="2 5">SSW18</strain>
    </source>
</reference>
<sequence>MESNELSREQHRELDSLRAVLRNISFLLFLLSGLLAFGAFFRENPGKILLFSLSALLFFILGILGYGASISFRKSLALDDRDPEQFLYALKDLRYFLSWISYVLLGLFLLSFFGAFALLLS</sequence>
<dbReference type="AlphaFoldDB" id="A0A5F2A032"/>
<dbReference type="OrthoDB" id="332349at2"/>
<protein>
    <recommendedName>
        <fullName evidence="6">DUF202 domain-containing protein</fullName>
    </recommendedName>
</protein>
<evidence type="ECO:0000313" key="4">
    <source>
        <dbReference type="Proteomes" id="UP000297273"/>
    </source>
</evidence>
<name>A0A5F2A032_9LEPT</name>
<feature type="transmembrane region" description="Helical" evidence="1">
    <location>
        <begin position="96"/>
        <end position="120"/>
    </location>
</feature>
<dbReference type="EMBL" id="RQGC01000001">
    <property type="protein sequence ID" value="TGL43589.1"/>
    <property type="molecule type" value="Genomic_DNA"/>
</dbReference>